<sequence>MTNRFIFTNCGSNAKYEMRVHGYKNQLTCFSEACTPSHC</sequence>
<dbReference type="EMBL" id="MN956836">
    <property type="protein sequence ID" value="QTX14207.1"/>
    <property type="molecule type" value="Genomic_DNA"/>
</dbReference>
<reference evidence="1" key="1">
    <citation type="submission" date="2020-01" db="EMBL/GenBank/DDBJ databases">
        <authorList>
            <person name="Qin S."/>
        </authorList>
    </citation>
    <scope>NUCLEOTIDE SEQUENCE</scope>
    <source>
        <strain evidence="1">CVir17-16-YZ6g</strain>
        <plasmid evidence="1">p17-15-vir-like</plasmid>
    </source>
</reference>
<name>A0A8B0SWM4_KLEPN</name>
<evidence type="ECO:0000313" key="1">
    <source>
        <dbReference type="EMBL" id="QTX14207.1"/>
    </source>
</evidence>
<keyword evidence="1" id="KW-0614">Plasmid</keyword>
<dbReference type="AlphaFoldDB" id="A0A8B0SWM4"/>
<accession>A0A8B0SWM4</accession>
<geneLocation type="plasmid" evidence="1">
    <name>p17-15-vir-like</name>
</geneLocation>
<protein>
    <submittedName>
        <fullName evidence="1">Uncharacterized protein</fullName>
    </submittedName>
</protein>
<organism evidence="1">
    <name type="scientific">Klebsiella pneumoniae</name>
    <dbReference type="NCBI Taxonomy" id="573"/>
    <lineage>
        <taxon>Bacteria</taxon>
        <taxon>Pseudomonadati</taxon>
        <taxon>Pseudomonadota</taxon>
        <taxon>Gammaproteobacteria</taxon>
        <taxon>Enterobacterales</taxon>
        <taxon>Enterobacteriaceae</taxon>
        <taxon>Klebsiella/Raoultella group</taxon>
        <taxon>Klebsiella</taxon>
        <taxon>Klebsiella pneumoniae complex</taxon>
    </lineage>
</organism>
<proteinExistence type="predicted"/>